<dbReference type="RefSeq" id="WP_091773819.1">
    <property type="nucleotide sequence ID" value="NZ_CAESCL010000010.1"/>
</dbReference>
<dbReference type="Gene3D" id="3.30.9.10">
    <property type="entry name" value="D-Amino Acid Oxidase, subunit A, domain 2"/>
    <property type="match status" value="1"/>
</dbReference>
<dbReference type="EMBL" id="FOES01000019">
    <property type="protein sequence ID" value="SEQ62532.1"/>
    <property type="molecule type" value="Genomic_DNA"/>
</dbReference>
<evidence type="ECO:0000313" key="7">
    <source>
        <dbReference type="Proteomes" id="UP000199427"/>
    </source>
</evidence>
<dbReference type="InterPro" id="IPR006076">
    <property type="entry name" value="FAD-dep_OxRdtase"/>
</dbReference>
<evidence type="ECO:0000256" key="1">
    <source>
        <dbReference type="ARBA" id="ARBA00001974"/>
    </source>
</evidence>
<proteinExistence type="inferred from homology"/>
<dbReference type="GO" id="GO:0005737">
    <property type="term" value="C:cytoplasm"/>
    <property type="evidence" value="ECO:0007669"/>
    <property type="project" value="TreeGrafter"/>
</dbReference>
<keyword evidence="4" id="KW-0560">Oxidoreductase</keyword>
<sequence>MTHVVIGAGIVGASAAYHLVKKGHDVVLIDNNLEGRATTAGAGIICPWVSSIDDQAWYTLARGGALYYPNLISELEKDGETNTGYGLTGALAVSEDDKEIDEIYQHVQKKKKDTEFIGEVKKLDHDQAKELFPPLNKKLKALYVEGGARVDGKLLTQALVNSFVNNGGRLVENTAQLERKDDQVLVKIGKETIEANEVIVAAGAWSNDLLDPLDLKINLEAQRGQIVHLKVDEDTSKWPAVLPQSSHYMVAFNDSRIAFGATREDGSGFDYRMTAGGVQEVLNEGLSVAPGLEDATLGEVRIGFRPKSPDFKPYFGKVETYDNLTIATGLGATGLTIGPYLGKLAAQLVSGEELKIELSNYNPFR</sequence>
<evidence type="ECO:0000256" key="4">
    <source>
        <dbReference type="ARBA" id="ARBA00023002"/>
    </source>
</evidence>
<organism evidence="6 7">
    <name type="scientific">Piscibacillus halophilus</name>
    <dbReference type="NCBI Taxonomy" id="571933"/>
    <lineage>
        <taxon>Bacteria</taxon>
        <taxon>Bacillati</taxon>
        <taxon>Bacillota</taxon>
        <taxon>Bacilli</taxon>
        <taxon>Bacillales</taxon>
        <taxon>Bacillaceae</taxon>
        <taxon>Piscibacillus</taxon>
    </lineage>
</organism>
<dbReference type="Gene3D" id="3.50.50.60">
    <property type="entry name" value="FAD/NAD(P)-binding domain"/>
    <property type="match status" value="1"/>
</dbReference>
<evidence type="ECO:0000256" key="3">
    <source>
        <dbReference type="ARBA" id="ARBA00022630"/>
    </source>
</evidence>
<dbReference type="InterPro" id="IPR036188">
    <property type="entry name" value="FAD/NAD-bd_sf"/>
</dbReference>
<dbReference type="STRING" id="571933.SAMN05216362_11944"/>
<accession>A0A1H9HJX5</accession>
<feature type="domain" description="FAD dependent oxidoreductase" evidence="5">
    <location>
        <begin position="4"/>
        <end position="348"/>
    </location>
</feature>
<keyword evidence="7" id="KW-1185">Reference proteome</keyword>
<comment type="cofactor">
    <cofactor evidence="1">
        <name>FAD</name>
        <dbReference type="ChEBI" id="CHEBI:57692"/>
    </cofactor>
</comment>
<dbReference type="AlphaFoldDB" id="A0A1H9HJX5"/>
<dbReference type="PANTHER" id="PTHR13847">
    <property type="entry name" value="SARCOSINE DEHYDROGENASE-RELATED"/>
    <property type="match status" value="1"/>
</dbReference>
<evidence type="ECO:0000256" key="2">
    <source>
        <dbReference type="ARBA" id="ARBA00009410"/>
    </source>
</evidence>
<evidence type="ECO:0000313" key="6">
    <source>
        <dbReference type="EMBL" id="SEQ62532.1"/>
    </source>
</evidence>
<dbReference type="OrthoDB" id="9805337at2"/>
<reference evidence="6 7" key="1">
    <citation type="submission" date="2016-10" db="EMBL/GenBank/DDBJ databases">
        <authorList>
            <person name="de Groot N.N."/>
        </authorList>
    </citation>
    <scope>NUCLEOTIDE SEQUENCE [LARGE SCALE GENOMIC DNA]</scope>
    <source>
        <strain evidence="6 7">DSM 21633</strain>
    </source>
</reference>
<protein>
    <submittedName>
        <fullName evidence="6">D-amino-acid dehydrogenase</fullName>
    </submittedName>
</protein>
<gene>
    <name evidence="6" type="ORF">SAMN05216362_11944</name>
</gene>
<dbReference type="SUPFAM" id="SSF54373">
    <property type="entry name" value="FAD-linked reductases, C-terminal domain"/>
    <property type="match status" value="1"/>
</dbReference>
<evidence type="ECO:0000259" key="5">
    <source>
        <dbReference type="Pfam" id="PF01266"/>
    </source>
</evidence>
<dbReference type="Proteomes" id="UP000199427">
    <property type="component" value="Unassembled WGS sequence"/>
</dbReference>
<dbReference type="PANTHER" id="PTHR13847:SF286">
    <property type="entry name" value="D-AMINO ACID DEHYDROGENASE"/>
    <property type="match status" value="1"/>
</dbReference>
<dbReference type="SUPFAM" id="SSF51905">
    <property type="entry name" value="FAD/NAD(P)-binding domain"/>
    <property type="match status" value="1"/>
</dbReference>
<comment type="similarity">
    <text evidence="2">Belongs to the DadA oxidoreductase family.</text>
</comment>
<keyword evidence="3" id="KW-0285">Flavoprotein</keyword>
<dbReference type="GO" id="GO:0016491">
    <property type="term" value="F:oxidoreductase activity"/>
    <property type="evidence" value="ECO:0007669"/>
    <property type="project" value="UniProtKB-KW"/>
</dbReference>
<dbReference type="Pfam" id="PF01266">
    <property type="entry name" value="DAO"/>
    <property type="match status" value="1"/>
</dbReference>
<name>A0A1H9HJX5_9BACI</name>